<feature type="non-terminal residue" evidence="1">
    <location>
        <position position="1"/>
    </location>
</feature>
<gene>
    <name evidence="1" type="ORF">Satyrvirus33_2</name>
</gene>
<accession>A0A3G5AEV0</accession>
<evidence type="ECO:0000313" key="1">
    <source>
        <dbReference type="EMBL" id="AYV85712.1"/>
    </source>
</evidence>
<organism evidence="1">
    <name type="scientific">Satyrvirus sp</name>
    <dbReference type="NCBI Taxonomy" id="2487771"/>
    <lineage>
        <taxon>Viruses</taxon>
        <taxon>Varidnaviria</taxon>
        <taxon>Bamfordvirae</taxon>
        <taxon>Nucleocytoviricota</taxon>
        <taxon>Megaviricetes</taxon>
        <taxon>Imitervirales</taxon>
        <taxon>Mimiviridae</taxon>
        <taxon>Megamimivirinae</taxon>
    </lineage>
</organism>
<name>A0A3G5AEV0_9VIRU</name>
<proteinExistence type="predicted"/>
<sequence>KCQFLLDDMKNKVKNYILVRYEDLRDDYENTLDLIANKFMLRKKYDNYVHIDYRVRFDVPFVIDENEVLDRNEINKYLDMETENRLNQFALTRSPRYAMLA</sequence>
<reference evidence="1" key="1">
    <citation type="submission" date="2018-10" db="EMBL/GenBank/DDBJ databases">
        <title>Hidden diversity of soil giant viruses.</title>
        <authorList>
            <person name="Schulz F."/>
            <person name="Alteio L."/>
            <person name="Goudeau D."/>
            <person name="Ryan E.M."/>
            <person name="Malmstrom R.R."/>
            <person name="Blanchard J."/>
            <person name="Woyke T."/>
        </authorList>
    </citation>
    <scope>NUCLEOTIDE SEQUENCE</scope>
    <source>
        <strain evidence="1">SAV1</strain>
    </source>
</reference>
<protein>
    <submittedName>
        <fullName evidence="1">Uncharacterized protein</fullName>
    </submittedName>
</protein>
<dbReference type="EMBL" id="MK072469">
    <property type="protein sequence ID" value="AYV85712.1"/>
    <property type="molecule type" value="Genomic_DNA"/>
</dbReference>